<evidence type="ECO:0000313" key="3">
    <source>
        <dbReference type="EMBL" id="KIL54307.1"/>
    </source>
</evidence>
<evidence type="ECO:0000256" key="1">
    <source>
        <dbReference type="SAM" id="MobiDB-lite"/>
    </source>
</evidence>
<feature type="region of interest" description="Disordered" evidence="1">
    <location>
        <begin position="1"/>
        <end position="25"/>
    </location>
</feature>
<reference evidence="3 4" key="1">
    <citation type="submission" date="2014-04" db="EMBL/GenBank/DDBJ databases">
        <title>Evolutionary Origins and Diversification of the Mycorrhizal Mutualists.</title>
        <authorList>
            <consortium name="DOE Joint Genome Institute"/>
            <consortium name="Mycorrhizal Genomics Consortium"/>
            <person name="Kohler A."/>
            <person name="Kuo A."/>
            <person name="Nagy L.G."/>
            <person name="Floudas D."/>
            <person name="Copeland A."/>
            <person name="Barry K.W."/>
            <person name="Cichocki N."/>
            <person name="Veneault-Fourrey C."/>
            <person name="LaButti K."/>
            <person name="Lindquist E.A."/>
            <person name="Lipzen A."/>
            <person name="Lundell T."/>
            <person name="Morin E."/>
            <person name="Murat C."/>
            <person name="Riley R."/>
            <person name="Ohm R."/>
            <person name="Sun H."/>
            <person name="Tunlid A."/>
            <person name="Henrissat B."/>
            <person name="Grigoriev I.V."/>
            <person name="Hibbett D.S."/>
            <person name="Martin F."/>
        </authorList>
    </citation>
    <scope>NUCLEOTIDE SEQUENCE [LARGE SCALE GENOMIC DNA]</scope>
    <source>
        <strain evidence="3 4">Koide BX008</strain>
    </source>
</reference>
<evidence type="ECO:0000313" key="2">
    <source>
        <dbReference type="EMBL" id="KIL54295.1"/>
    </source>
</evidence>
<keyword evidence="4" id="KW-1185">Reference proteome</keyword>
<protein>
    <submittedName>
        <fullName evidence="3">Uncharacterized protein</fullName>
    </submittedName>
</protein>
<evidence type="ECO:0000313" key="4">
    <source>
        <dbReference type="Proteomes" id="UP000054549"/>
    </source>
</evidence>
<name>A0A0C2VZN0_AMAMK</name>
<organism evidence="3 4">
    <name type="scientific">Amanita muscaria (strain Koide BX008)</name>
    <dbReference type="NCBI Taxonomy" id="946122"/>
    <lineage>
        <taxon>Eukaryota</taxon>
        <taxon>Fungi</taxon>
        <taxon>Dikarya</taxon>
        <taxon>Basidiomycota</taxon>
        <taxon>Agaricomycotina</taxon>
        <taxon>Agaricomycetes</taxon>
        <taxon>Agaricomycetidae</taxon>
        <taxon>Agaricales</taxon>
        <taxon>Pluteineae</taxon>
        <taxon>Amanitaceae</taxon>
        <taxon>Amanita</taxon>
    </lineage>
</organism>
<proteinExistence type="predicted"/>
<dbReference type="EMBL" id="KN818831">
    <property type="protein sequence ID" value="KIL54295.1"/>
    <property type="molecule type" value="Genomic_DNA"/>
</dbReference>
<sequence>MVKHGQLPHIGLLNPVGTAASTDERLPHQSVRFHQEDLSRAASDLVIPRLATTPESSIEQDRNAW</sequence>
<accession>A0A0C2VZN0</accession>
<dbReference type="HOGENOM" id="CLU_2849232_0_0_1"/>
<gene>
    <name evidence="3" type="ORF">M378DRAFT_174313</name>
    <name evidence="2" type="ORF">M378DRAFT_174322</name>
</gene>
<dbReference type="Proteomes" id="UP000054549">
    <property type="component" value="Unassembled WGS sequence"/>
</dbReference>
<dbReference type="AlphaFoldDB" id="A0A0C2VZN0"/>
<dbReference type="EMBL" id="KN818823">
    <property type="protein sequence ID" value="KIL54307.1"/>
    <property type="molecule type" value="Genomic_DNA"/>
</dbReference>